<dbReference type="EMBL" id="JAULSW010000001">
    <property type="protein sequence ID" value="KAK3393999.1"/>
    <property type="molecule type" value="Genomic_DNA"/>
</dbReference>
<keyword evidence="3" id="KW-1185">Reference proteome</keyword>
<dbReference type="Pfam" id="PF25482">
    <property type="entry name" value="DUF7905"/>
    <property type="match status" value="1"/>
</dbReference>
<reference evidence="2" key="1">
    <citation type="journal article" date="2023" name="Mol. Phylogenet. Evol.">
        <title>Genome-scale phylogeny and comparative genomics of the fungal order Sordariales.</title>
        <authorList>
            <person name="Hensen N."/>
            <person name="Bonometti L."/>
            <person name="Westerberg I."/>
            <person name="Brannstrom I.O."/>
            <person name="Guillou S."/>
            <person name="Cros-Aarteil S."/>
            <person name="Calhoun S."/>
            <person name="Haridas S."/>
            <person name="Kuo A."/>
            <person name="Mondo S."/>
            <person name="Pangilinan J."/>
            <person name="Riley R."/>
            <person name="LaButti K."/>
            <person name="Andreopoulos B."/>
            <person name="Lipzen A."/>
            <person name="Chen C."/>
            <person name="Yan M."/>
            <person name="Daum C."/>
            <person name="Ng V."/>
            <person name="Clum A."/>
            <person name="Steindorff A."/>
            <person name="Ohm R.A."/>
            <person name="Martin F."/>
            <person name="Silar P."/>
            <person name="Natvig D.O."/>
            <person name="Lalanne C."/>
            <person name="Gautier V."/>
            <person name="Ament-Velasquez S.L."/>
            <person name="Kruys A."/>
            <person name="Hutchinson M.I."/>
            <person name="Powell A.J."/>
            <person name="Barry K."/>
            <person name="Miller A.N."/>
            <person name="Grigoriev I.V."/>
            <person name="Debuchy R."/>
            <person name="Gladieux P."/>
            <person name="Hiltunen Thoren M."/>
            <person name="Johannesson H."/>
        </authorList>
    </citation>
    <scope>NUCLEOTIDE SEQUENCE</scope>
    <source>
        <strain evidence="2">CBS 232.78</strain>
    </source>
</reference>
<feature type="domain" description="DUF7905" evidence="1">
    <location>
        <begin position="154"/>
        <end position="404"/>
    </location>
</feature>
<evidence type="ECO:0000259" key="1">
    <source>
        <dbReference type="Pfam" id="PF25482"/>
    </source>
</evidence>
<proteinExistence type="predicted"/>
<evidence type="ECO:0000313" key="2">
    <source>
        <dbReference type="EMBL" id="KAK3393999.1"/>
    </source>
</evidence>
<evidence type="ECO:0000313" key="3">
    <source>
        <dbReference type="Proteomes" id="UP001285441"/>
    </source>
</evidence>
<dbReference type="InterPro" id="IPR057227">
    <property type="entry name" value="DUF7905"/>
</dbReference>
<dbReference type="Proteomes" id="UP001285441">
    <property type="component" value="Unassembled WGS sequence"/>
</dbReference>
<accession>A0AAE0U854</accession>
<protein>
    <recommendedName>
        <fullName evidence="1">DUF7905 domain-containing protein</fullName>
    </recommendedName>
</protein>
<reference evidence="2" key="2">
    <citation type="submission" date="2023-06" db="EMBL/GenBank/DDBJ databases">
        <authorList>
            <consortium name="Lawrence Berkeley National Laboratory"/>
            <person name="Haridas S."/>
            <person name="Hensen N."/>
            <person name="Bonometti L."/>
            <person name="Westerberg I."/>
            <person name="Brannstrom I.O."/>
            <person name="Guillou S."/>
            <person name="Cros-Aarteil S."/>
            <person name="Calhoun S."/>
            <person name="Kuo A."/>
            <person name="Mondo S."/>
            <person name="Pangilinan J."/>
            <person name="Riley R."/>
            <person name="LaButti K."/>
            <person name="Andreopoulos B."/>
            <person name="Lipzen A."/>
            <person name="Chen C."/>
            <person name="Yanf M."/>
            <person name="Daum C."/>
            <person name="Ng V."/>
            <person name="Clum A."/>
            <person name="Steindorff A."/>
            <person name="Ohm R."/>
            <person name="Martin F."/>
            <person name="Silar P."/>
            <person name="Natvig D."/>
            <person name="Lalanne C."/>
            <person name="Gautier V."/>
            <person name="Ament-velasquez S.L."/>
            <person name="Kruys A."/>
            <person name="Hutchinson M.I."/>
            <person name="Powell A.J."/>
            <person name="Barry K."/>
            <person name="Miller A.N."/>
            <person name="Grigoriev I.V."/>
            <person name="Debuchy R."/>
            <person name="Gladieux P."/>
            <person name="Thoren M.H."/>
            <person name="Johannesson H."/>
        </authorList>
    </citation>
    <scope>NUCLEOTIDE SEQUENCE</scope>
    <source>
        <strain evidence="2">CBS 232.78</strain>
    </source>
</reference>
<organism evidence="2 3">
    <name type="scientific">Podospora didyma</name>
    <dbReference type="NCBI Taxonomy" id="330526"/>
    <lineage>
        <taxon>Eukaryota</taxon>
        <taxon>Fungi</taxon>
        <taxon>Dikarya</taxon>
        <taxon>Ascomycota</taxon>
        <taxon>Pezizomycotina</taxon>
        <taxon>Sordariomycetes</taxon>
        <taxon>Sordariomycetidae</taxon>
        <taxon>Sordariales</taxon>
        <taxon>Podosporaceae</taxon>
        <taxon>Podospora</taxon>
    </lineage>
</organism>
<comment type="caution">
    <text evidence="2">The sequence shown here is derived from an EMBL/GenBank/DDBJ whole genome shotgun (WGS) entry which is preliminary data.</text>
</comment>
<sequence length="478" mass="54257">MATGLAMPDRFGSKRPREFRTLVYVSMPQPGLGFKDIDPHSDVMSTVISQIASRFRVEIAVDDSGTMFSVAGPYRQAASDAINALREHLKTKPGEKTVWHPFVLVSPPNTGKDGVTIILQEKKGWTGSRPTVKDEPLISMVDESAISAAKTEFKDALKDALACAVQNLRYIPNKMRMRVYFGRFMLKEWKKDQEEYTFQELAGIARRAGPRGTSRMDKLIGTPDIAKTLREIFTAAGYVPRTIRNDKSSDVKPVHSLILLTKNLMVESVLDAIQAQGKSGQIKYTFGPPTAYHRERHHRAIKIVVSSPDNRHDWTLDIQTQVDEFDRDLALPFTNRDLRKYIIFTGDVLSSGFPSIVMYDFFAKSQLIENVMGKTTWTYMLNNTYSVEISIHHKWGVNTRAVPQIGAGLALYGCDWDDDMETKDVSTEPRPWEEFSKQFLHIDNWGRKVDKKLDGYDDFLNWIQHVQSLLNKAAKDDD</sequence>
<name>A0AAE0U854_9PEZI</name>
<dbReference type="AlphaFoldDB" id="A0AAE0U854"/>
<gene>
    <name evidence="2" type="ORF">B0H63DRAFT_31820</name>
</gene>